<protein>
    <submittedName>
        <fullName evidence="1">Uncharacterized protein</fullName>
    </submittedName>
</protein>
<accession>A0A421AX94</accession>
<gene>
    <name evidence="1" type="ORF">CLV68_5968</name>
</gene>
<dbReference type="AlphaFoldDB" id="A0A421AX94"/>
<organism evidence="1 2">
    <name type="scientific">Actinokineospora cianjurensis</name>
    <dbReference type="NCBI Taxonomy" id="585224"/>
    <lineage>
        <taxon>Bacteria</taxon>
        <taxon>Bacillati</taxon>
        <taxon>Actinomycetota</taxon>
        <taxon>Actinomycetes</taxon>
        <taxon>Pseudonocardiales</taxon>
        <taxon>Pseudonocardiaceae</taxon>
        <taxon>Actinokineospora</taxon>
    </lineage>
</organism>
<sequence length="121" mass="13099">MASRRDRRDRVIQSRGGRDLAARFLEVAAAVAELGDVVVDGELLALTGKPPRTLASTVTGLFGRGGRILYRPVCPDMVVEVDSPTVSDRLPPSARASPLPFPFLGVVRGARRSCRVACRNW</sequence>
<dbReference type="EMBL" id="RCDD01000007">
    <property type="protein sequence ID" value="RLK54418.1"/>
    <property type="molecule type" value="Genomic_DNA"/>
</dbReference>
<name>A0A421AX94_9PSEU</name>
<proteinExistence type="predicted"/>
<reference evidence="1 2" key="1">
    <citation type="submission" date="2018-10" db="EMBL/GenBank/DDBJ databases">
        <title>Genomic Encyclopedia of Archaeal and Bacterial Type Strains, Phase II (KMG-II): from individual species to whole genera.</title>
        <authorList>
            <person name="Goeker M."/>
        </authorList>
    </citation>
    <scope>NUCLEOTIDE SEQUENCE [LARGE SCALE GENOMIC DNA]</scope>
    <source>
        <strain evidence="1 2">DSM 45657</strain>
    </source>
</reference>
<keyword evidence="2" id="KW-1185">Reference proteome</keyword>
<evidence type="ECO:0000313" key="1">
    <source>
        <dbReference type="EMBL" id="RLK54418.1"/>
    </source>
</evidence>
<comment type="caution">
    <text evidence="1">The sequence shown here is derived from an EMBL/GenBank/DDBJ whole genome shotgun (WGS) entry which is preliminary data.</text>
</comment>
<dbReference type="Proteomes" id="UP000282454">
    <property type="component" value="Unassembled WGS sequence"/>
</dbReference>
<evidence type="ECO:0000313" key="2">
    <source>
        <dbReference type="Proteomes" id="UP000282454"/>
    </source>
</evidence>